<reference evidence="2" key="1">
    <citation type="submission" date="2021-01" db="EMBL/GenBank/DDBJ databases">
        <title>Whole genome shotgun sequence of Rugosimonospora africana NBRC 104875.</title>
        <authorList>
            <person name="Komaki H."/>
            <person name="Tamura T."/>
        </authorList>
    </citation>
    <scope>NUCLEOTIDE SEQUENCE</scope>
    <source>
        <strain evidence="2">NBRC 104875</strain>
    </source>
</reference>
<dbReference type="Gene3D" id="3.40.50.300">
    <property type="entry name" value="P-loop containing nucleotide triphosphate hydrolases"/>
    <property type="match status" value="1"/>
</dbReference>
<gene>
    <name evidence="2" type="ORF">Raf01_69970</name>
</gene>
<organism evidence="2 3">
    <name type="scientific">Rugosimonospora africana</name>
    <dbReference type="NCBI Taxonomy" id="556532"/>
    <lineage>
        <taxon>Bacteria</taxon>
        <taxon>Bacillati</taxon>
        <taxon>Actinomycetota</taxon>
        <taxon>Actinomycetes</taxon>
        <taxon>Micromonosporales</taxon>
        <taxon>Micromonosporaceae</taxon>
        <taxon>Rugosimonospora</taxon>
    </lineage>
</organism>
<evidence type="ECO:0008006" key="4">
    <source>
        <dbReference type="Google" id="ProtNLM"/>
    </source>
</evidence>
<keyword evidence="3" id="KW-1185">Reference proteome</keyword>
<dbReference type="AlphaFoldDB" id="A0A8J3QWR7"/>
<evidence type="ECO:0000313" key="3">
    <source>
        <dbReference type="Proteomes" id="UP000642748"/>
    </source>
</evidence>
<evidence type="ECO:0000313" key="2">
    <source>
        <dbReference type="EMBL" id="GIH18825.1"/>
    </source>
</evidence>
<evidence type="ECO:0000256" key="1">
    <source>
        <dbReference type="SAM" id="MobiDB-lite"/>
    </source>
</evidence>
<dbReference type="SUPFAM" id="SSF52540">
    <property type="entry name" value="P-loop containing nucleoside triphosphate hydrolases"/>
    <property type="match status" value="1"/>
</dbReference>
<accession>A0A8J3QWR7</accession>
<dbReference type="Proteomes" id="UP000642748">
    <property type="component" value="Unassembled WGS sequence"/>
</dbReference>
<comment type="caution">
    <text evidence="2">The sequence shown here is derived from an EMBL/GenBank/DDBJ whole genome shotgun (WGS) entry which is preliminary data.</text>
</comment>
<dbReference type="EMBL" id="BONZ01000073">
    <property type="protein sequence ID" value="GIH18825.1"/>
    <property type="molecule type" value="Genomic_DNA"/>
</dbReference>
<dbReference type="InterPro" id="IPR027417">
    <property type="entry name" value="P-loop_NTPase"/>
</dbReference>
<sequence>MVLLCGIAGSGKTTYAKDLETRGYVRLSVDEEIWDRFGRYGVDYEPDEYERHTRVAREAVRERMLSLIAEGRDVVVDSSFWQRSLRQEYKQLIERAGGRWRLVYLRADPELLRGRLRVRAARFDANAAFPITEELFAHYLDSFEPPSGEGEEIVPVSDHVPALPGAEADR</sequence>
<protein>
    <recommendedName>
        <fullName evidence="4">Kinase</fullName>
    </recommendedName>
</protein>
<dbReference type="Pfam" id="PF13671">
    <property type="entry name" value="AAA_33"/>
    <property type="match status" value="1"/>
</dbReference>
<feature type="region of interest" description="Disordered" evidence="1">
    <location>
        <begin position="147"/>
        <end position="170"/>
    </location>
</feature>
<proteinExistence type="predicted"/>
<name>A0A8J3QWR7_9ACTN</name>